<protein>
    <submittedName>
        <fullName evidence="1">Uncharacterized protein</fullName>
    </submittedName>
</protein>
<evidence type="ECO:0000313" key="2">
    <source>
        <dbReference type="Proteomes" id="UP000019184"/>
    </source>
</evidence>
<dbReference type="Proteomes" id="UP000019184">
    <property type="component" value="Unassembled WGS sequence"/>
</dbReference>
<comment type="caution">
    <text evidence="1">The sequence shown here is derived from an EMBL/GenBank/DDBJ whole genome shotgun (WGS) entry which is preliminary data.</text>
</comment>
<keyword evidence="2" id="KW-1185">Reference proteome</keyword>
<name>A0A7U7GBT1_9GAMM</name>
<organism evidence="1 2">
    <name type="scientific">Candidatus Contendobacter odensis Run_B_J11</name>
    <dbReference type="NCBI Taxonomy" id="1400861"/>
    <lineage>
        <taxon>Bacteria</taxon>
        <taxon>Pseudomonadati</taxon>
        <taxon>Pseudomonadota</taxon>
        <taxon>Gammaproteobacteria</taxon>
        <taxon>Candidatus Competibacteraceae</taxon>
        <taxon>Candidatus Contendibacter</taxon>
    </lineage>
</organism>
<reference evidence="1 2" key="1">
    <citation type="journal article" date="2014" name="ISME J.">
        <title>Candidatus Competibacter-lineage genomes retrieved from metagenomes reveal functional metabolic diversity.</title>
        <authorList>
            <person name="McIlroy S.J."/>
            <person name="Albertsen M."/>
            <person name="Andresen E.K."/>
            <person name="Saunders A.M."/>
            <person name="Kristiansen R."/>
            <person name="Stokholm-Bjerregaard M."/>
            <person name="Nielsen K.L."/>
            <person name="Nielsen P.H."/>
        </authorList>
    </citation>
    <scope>NUCLEOTIDE SEQUENCE [LARGE SCALE GENOMIC DNA]</scope>
    <source>
        <strain evidence="1 2">Run_B_J11</strain>
    </source>
</reference>
<gene>
    <name evidence="1" type="ORF">BN874_2420006</name>
</gene>
<sequence length="239" mass="26233">MLWAISVLSRSSSALCHDTRSEAVSHTPSMTATTAVSAAPPAMAPHFHWKVFTARCRRSSVSSAAFVTPAKLWSNGCPASLNARSARWETVIKVACKAVSTPSRTAACSVRAVFCPLRSRAFAAWAACWLARVSVCACPSSRFNSSAMRLCCSSDSWIRVASSCWESMAVSFFLIGGRRTSEKACCPPLGFHVEPPRLLRWGFLRRGLLALRLELLHRLREGGLQAFRERWGTQPNGRE</sequence>
<evidence type="ECO:0000313" key="1">
    <source>
        <dbReference type="EMBL" id="CDH45445.1"/>
    </source>
</evidence>
<proteinExistence type="predicted"/>
<dbReference type="EMBL" id="CBTK010000160">
    <property type="protein sequence ID" value="CDH45445.1"/>
    <property type="molecule type" value="Genomic_DNA"/>
</dbReference>
<accession>A0A7U7GBT1</accession>
<dbReference type="AlphaFoldDB" id="A0A7U7GBT1"/>